<dbReference type="STRING" id="1045558.SAMN05216175_102252"/>
<organism evidence="1 2">
    <name type="scientific">Neptunomonas qingdaonensis</name>
    <dbReference type="NCBI Taxonomy" id="1045558"/>
    <lineage>
        <taxon>Bacteria</taxon>
        <taxon>Pseudomonadati</taxon>
        <taxon>Pseudomonadota</taxon>
        <taxon>Gammaproteobacteria</taxon>
        <taxon>Oceanospirillales</taxon>
        <taxon>Oceanospirillaceae</taxon>
        <taxon>Neptunomonas</taxon>
    </lineage>
</organism>
<protein>
    <submittedName>
        <fullName evidence="1">Uncharacterized protein</fullName>
    </submittedName>
</protein>
<evidence type="ECO:0000313" key="2">
    <source>
        <dbReference type="Proteomes" id="UP000198623"/>
    </source>
</evidence>
<reference evidence="2" key="1">
    <citation type="submission" date="2016-10" db="EMBL/GenBank/DDBJ databases">
        <authorList>
            <person name="Varghese N."/>
            <person name="Submissions S."/>
        </authorList>
    </citation>
    <scope>NUCLEOTIDE SEQUENCE [LARGE SCALE GENOMIC DNA]</scope>
    <source>
        <strain evidence="2">CGMCC 1.10971</strain>
    </source>
</reference>
<gene>
    <name evidence="1" type="ORF">SAMN05216175_102252</name>
</gene>
<dbReference type="RefSeq" id="WP_090724848.1">
    <property type="nucleotide sequence ID" value="NZ_FOOU01000002.1"/>
</dbReference>
<accession>A0A1I2N2Q9</accession>
<evidence type="ECO:0000313" key="1">
    <source>
        <dbReference type="EMBL" id="SFF97933.1"/>
    </source>
</evidence>
<proteinExistence type="predicted"/>
<keyword evidence="2" id="KW-1185">Reference proteome</keyword>
<name>A0A1I2N2Q9_9GAMM</name>
<sequence length="198" mass="23047">MGGIGSGRGFGWNRKATTETVKRLDIRFMRKQGFLEPGGVGALQWRLGGRLRGDILFRGYDDKLVFHYRVDGEDEAYSVKQEVALTRTPCHFGGTRLWFSCPCCHKRVGLLYAPQSNFKCRLCHKLPYASQQQGAMDNAISQKHQLGERIFENYKQGRGSQKRKGLHWKTFHRLHIKYQSYEQRWCHSMLRYLDQSVT</sequence>
<dbReference type="OrthoDB" id="5951715at2"/>
<dbReference type="Proteomes" id="UP000198623">
    <property type="component" value="Unassembled WGS sequence"/>
</dbReference>
<dbReference type="AlphaFoldDB" id="A0A1I2N2Q9"/>
<dbReference type="EMBL" id="FOOU01000002">
    <property type="protein sequence ID" value="SFF97933.1"/>
    <property type="molecule type" value="Genomic_DNA"/>
</dbReference>